<keyword evidence="6 7" id="KW-0472">Membrane</keyword>
<dbReference type="RefSeq" id="WP_184840448.1">
    <property type="nucleotide sequence ID" value="NZ_BAAAVN010000002.1"/>
</dbReference>
<keyword evidence="4 7" id="KW-0812">Transmembrane</keyword>
<dbReference type="InterPro" id="IPR050809">
    <property type="entry name" value="UgpAE/MalFG_permease"/>
</dbReference>
<evidence type="ECO:0000256" key="7">
    <source>
        <dbReference type="RuleBase" id="RU363032"/>
    </source>
</evidence>
<dbReference type="CDD" id="cd06261">
    <property type="entry name" value="TM_PBP2"/>
    <property type="match status" value="1"/>
</dbReference>
<comment type="caution">
    <text evidence="10">The sequence shown here is derived from an EMBL/GenBank/DDBJ whole genome shotgun (WGS) entry which is preliminary data.</text>
</comment>
<dbReference type="PANTHER" id="PTHR43227:SF8">
    <property type="entry name" value="DIACETYLCHITOBIOSE UPTAKE SYSTEM PERMEASE PROTEIN DASB"/>
    <property type="match status" value="1"/>
</dbReference>
<evidence type="ECO:0000259" key="9">
    <source>
        <dbReference type="PROSITE" id="PS50928"/>
    </source>
</evidence>
<keyword evidence="3" id="KW-1003">Cell membrane</keyword>
<proteinExistence type="inferred from homology"/>
<comment type="similarity">
    <text evidence="7">Belongs to the binding-protein-dependent transport system permease family.</text>
</comment>
<dbReference type="PROSITE" id="PS50928">
    <property type="entry name" value="ABC_TM1"/>
    <property type="match status" value="1"/>
</dbReference>
<dbReference type="Pfam" id="PF00528">
    <property type="entry name" value="BPD_transp_1"/>
    <property type="match status" value="1"/>
</dbReference>
<reference evidence="10 11" key="1">
    <citation type="submission" date="2020-08" db="EMBL/GenBank/DDBJ databases">
        <title>Sequencing the genomes of 1000 actinobacteria strains.</title>
        <authorList>
            <person name="Klenk H.-P."/>
        </authorList>
    </citation>
    <scope>NUCLEOTIDE SEQUENCE [LARGE SCALE GENOMIC DNA]</scope>
    <source>
        <strain evidence="10 11">DSM 17294</strain>
    </source>
</reference>
<feature type="transmembrane region" description="Helical" evidence="7">
    <location>
        <begin position="153"/>
        <end position="174"/>
    </location>
</feature>
<dbReference type="SUPFAM" id="SSF161098">
    <property type="entry name" value="MetI-like"/>
    <property type="match status" value="1"/>
</dbReference>
<keyword evidence="11" id="KW-1185">Reference proteome</keyword>
<dbReference type="Proteomes" id="UP000558997">
    <property type="component" value="Unassembled WGS sequence"/>
</dbReference>
<dbReference type="EMBL" id="JACHNF010000001">
    <property type="protein sequence ID" value="MBB5982884.1"/>
    <property type="molecule type" value="Genomic_DNA"/>
</dbReference>
<feature type="compositionally biased region" description="Basic and acidic residues" evidence="8">
    <location>
        <begin position="12"/>
        <end position="22"/>
    </location>
</feature>
<protein>
    <submittedName>
        <fullName evidence="10">Multiple sugar transport system permease protein</fullName>
    </submittedName>
</protein>
<evidence type="ECO:0000256" key="5">
    <source>
        <dbReference type="ARBA" id="ARBA00022989"/>
    </source>
</evidence>
<dbReference type="GO" id="GO:0005886">
    <property type="term" value="C:plasma membrane"/>
    <property type="evidence" value="ECO:0007669"/>
    <property type="project" value="UniProtKB-SubCell"/>
</dbReference>
<dbReference type="AlphaFoldDB" id="A0A841DUX4"/>
<feature type="transmembrane region" description="Helical" evidence="7">
    <location>
        <begin position="301"/>
        <end position="323"/>
    </location>
</feature>
<keyword evidence="2 7" id="KW-0813">Transport</keyword>
<feature type="transmembrane region" description="Helical" evidence="7">
    <location>
        <begin position="49"/>
        <end position="76"/>
    </location>
</feature>
<evidence type="ECO:0000256" key="6">
    <source>
        <dbReference type="ARBA" id="ARBA00023136"/>
    </source>
</evidence>
<keyword evidence="10" id="KW-0762">Sugar transport</keyword>
<dbReference type="GO" id="GO:0055085">
    <property type="term" value="P:transmembrane transport"/>
    <property type="evidence" value="ECO:0007669"/>
    <property type="project" value="InterPro"/>
</dbReference>
<feature type="region of interest" description="Disordered" evidence="8">
    <location>
        <begin position="1"/>
        <end position="39"/>
    </location>
</feature>
<evidence type="ECO:0000256" key="1">
    <source>
        <dbReference type="ARBA" id="ARBA00004651"/>
    </source>
</evidence>
<evidence type="ECO:0000313" key="11">
    <source>
        <dbReference type="Proteomes" id="UP000558997"/>
    </source>
</evidence>
<name>A0A841DUX4_9ACTN</name>
<evidence type="ECO:0000256" key="4">
    <source>
        <dbReference type="ARBA" id="ARBA00022692"/>
    </source>
</evidence>
<accession>A0A841DUX4</accession>
<comment type="subcellular location">
    <subcellularLocation>
        <location evidence="1 7">Cell membrane</location>
        <topology evidence="1 7">Multi-pass membrane protein</topology>
    </subcellularLocation>
</comment>
<feature type="domain" description="ABC transmembrane type-1" evidence="9">
    <location>
        <begin position="115"/>
        <end position="322"/>
    </location>
</feature>
<organism evidence="10 11">
    <name type="scientific">Kribbella solani</name>
    <dbReference type="NCBI Taxonomy" id="236067"/>
    <lineage>
        <taxon>Bacteria</taxon>
        <taxon>Bacillati</taxon>
        <taxon>Actinomycetota</taxon>
        <taxon>Actinomycetes</taxon>
        <taxon>Propionibacteriales</taxon>
        <taxon>Kribbellaceae</taxon>
        <taxon>Kribbella</taxon>
    </lineage>
</organism>
<evidence type="ECO:0000313" key="10">
    <source>
        <dbReference type="EMBL" id="MBB5982884.1"/>
    </source>
</evidence>
<feature type="transmembrane region" description="Helical" evidence="7">
    <location>
        <begin position="118"/>
        <end position="141"/>
    </location>
</feature>
<dbReference type="PANTHER" id="PTHR43227">
    <property type="entry name" value="BLL4140 PROTEIN"/>
    <property type="match status" value="1"/>
</dbReference>
<gene>
    <name evidence="10" type="ORF">HDA44_006225</name>
</gene>
<evidence type="ECO:0000256" key="8">
    <source>
        <dbReference type="SAM" id="MobiDB-lite"/>
    </source>
</evidence>
<dbReference type="InterPro" id="IPR035906">
    <property type="entry name" value="MetI-like_sf"/>
</dbReference>
<feature type="transmembrane region" description="Helical" evidence="7">
    <location>
        <begin position="249"/>
        <end position="269"/>
    </location>
</feature>
<keyword evidence="5 7" id="KW-1133">Transmembrane helix</keyword>
<dbReference type="InterPro" id="IPR000515">
    <property type="entry name" value="MetI-like"/>
</dbReference>
<dbReference type="Gene3D" id="1.10.3720.10">
    <property type="entry name" value="MetI-like"/>
    <property type="match status" value="1"/>
</dbReference>
<evidence type="ECO:0000256" key="2">
    <source>
        <dbReference type="ARBA" id="ARBA00022448"/>
    </source>
</evidence>
<feature type="transmembrane region" description="Helical" evidence="7">
    <location>
        <begin position="194"/>
        <end position="220"/>
    </location>
</feature>
<sequence length="332" mass="35847">MIETSSATDAEDTLHRSRHGGERTAAVRPSLDRSVRPAAEQRPGKRRSWLIGLGFLLPFFVPFLLFYVGPVVYAAIQSTQVTERVGGIFGTTVTKFGGLTQYAAVLSSPDFWSSVGRVALLGVIQVPLMGALALLLALLLDSPRVRLGRFFRLAYFLPFAVPGVVAAIMWGSLLDPSTSPFYQAGLHVNFLGPSLVLPSIGNVAVWTYAGSNAIILLAALKSVPPQLFEAARLDGAGDLRIAWSIKIPLVRPAIVFTAILNMIGVLQLITEPMIFRTITSEVTSGYTPNMLAYNSASADQYQYAAALSVTLAVITFAASFGFLKILQRRADR</sequence>
<evidence type="ECO:0000256" key="3">
    <source>
        <dbReference type="ARBA" id="ARBA00022475"/>
    </source>
</evidence>